<dbReference type="InterPro" id="IPR056666">
    <property type="entry name" value="DrmE_C"/>
</dbReference>
<gene>
    <name evidence="3" type="ORF">MB9_1147</name>
</gene>
<feature type="coiled-coil region" evidence="1">
    <location>
        <begin position="566"/>
        <end position="623"/>
    </location>
</feature>
<feature type="domain" description="DISARM protein DrmE C-terminal" evidence="2">
    <location>
        <begin position="664"/>
        <end position="811"/>
    </location>
</feature>
<dbReference type="Proteomes" id="UP000062768">
    <property type="component" value="Chromosome I"/>
</dbReference>
<dbReference type="Pfam" id="PF24957">
    <property type="entry name" value="DrmE_C"/>
    <property type="match status" value="1"/>
</dbReference>
<keyword evidence="4" id="KW-1185">Reference proteome</keyword>
<evidence type="ECO:0000313" key="4">
    <source>
        <dbReference type="Proteomes" id="UP000062768"/>
    </source>
</evidence>
<dbReference type="EMBL" id="LN734822">
    <property type="protein sequence ID" value="CEL24785.1"/>
    <property type="molecule type" value="Genomic_DNA"/>
</dbReference>
<dbReference type="PATRIC" id="fig|2162.10.peg.1199"/>
<dbReference type="RefSeq" id="WP_060537620.1">
    <property type="nucleotide sequence ID" value="NZ_LN734822.1"/>
</dbReference>
<keyword evidence="1" id="KW-0175">Coiled coil</keyword>
<organism evidence="3 4">
    <name type="scientific">Methanobacterium formicicum</name>
    <dbReference type="NCBI Taxonomy" id="2162"/>
    <lineage>
        <taxon>Archaea</taxon>
        <taxon>Methanobacteriati</taxon>
        <taxon>Methanobacteriota</taxon>
        <taxon>Methanomada group</taxon>
        <taxon>Methanobacteria</taxon>
        <taxon>Methanobacteriales</taxon>
        <taxon>Methanobacteriaceae</taxon>
        <taxon>Methanobacterium</taxon>
    </lineage>
</organism>
<dbReference type="GeneID" id="26739397"/>
<accession>A0A0S4FNZ9</accession>
<evidence type="ECO:0000313" key="3">
    <source>
        <dbReference type="EMBL" id="CEL24785.1"/>
    </source>
</evidence>
<evidence type="ECO:0000256" key="1">
    <source>
        <dbReference type="SAM" id="Coils"/>
    </source>
</evidence>
<sequence length="846" mass="99960">MEMWTEKVHEINTYNPDCRDANDYYYNTELSGNISPLTKFFFNTFVNTIGQKNIIVSFPDNILRPLPLIAYTYSFLQKKSTMIFTSNTRGLEKKSPREIHNLNYYMLNWDGEYLFYDIPIGYLYKDKIEAKIHMPLANRRFRKRYTEHLKQNFITTNGPKILLYADNSTKIVENVNSILLDNNTKFKNEMEFDLGCIIFENVDRYINSKYTSKKFVNWIKNYMTKGISFVFHFSNSSSPFINYIREKTDSFVIPFSKGILTNNNGIAKPTMDYYHSVDTEKAKIIEKYNIDRPYFYSDDKNIRVFEPLIESGNIDRHFLEAKNLLKRIDESSIRNKKFYYRSLGILYSLQDLIINPSKYKIRFGDYEIGWRFFRIPEFLDMFLNRISNENEFNQLILANYISELDNIYSELSKCKRFGEDSSYTRIGKDYKILEIILNKNQFYNKNHTLMIGAYSNSEASILKGELDKFGVDNVEVRHIGWLNKSNFDRSDYNLLLPGPLPVRYFSELLRPYKKILILAYNGYNFNRIKDQIKLVSEYSVSEEIVSMNYFKEIYDYVGLPQNDALFRDYQERLDKLEVEEELISAEKPINSFDGIKKLITIESSDYKEDLNNLGQMIKNMKAEDKKINYQHPSSECLEFTLRNLENGRKCRKSLPIEKTYFFLKNIGSKIEEGSPKDLKPGNFVIVIDNDEKKTLLQLIIEIYDLESSIDKEIIEFWKEKLILFIKNTGIKYRELYDVYSDMGGEKHYQTVLNWGKGKVIGPENPKDLYIIGKILDEKILQENCDLISDEIEKVRNIHRITGRKLKNVIKAIIFEGQSLDAQNLSYEEYLFYEKVKNGIYEILEIR</sequence>
<proteinExistence type="predicted"/>
<dbReference type="AlphaFoldDB" id="A0A0S4FNZ9"/>
<evidence type="ECO:0000259" key="2">
    <source>
        <dbReference type="Pfam" id="PF24957"/>
    </source>
</evidence>
<name>A0A0S4FNZ9_METFO</name>
<reference evidence="3" key="1">
    <citation type="submission" date="2014-09" db="EMBL/GenBank/DDBJ databases">
        <authorList>
            <person name="Wibberg D."/>
        </authorList>
    </citation>
    <scope>NUCLEOTIDE SEQUENCE [LARGE SCALE GENOMIC DNA]</scope>
    <source>
        <strain evidence="3">Mb9</strain>
    </source>
</reference>
<protein>
    <recommendedName>
        <fullName evidence="2">DISARM protein DrmE C-terminal domain-containing protein</fullName>
    </recommendedName>
</protein>